<feature type="domain" description="VOC" evidence="1">
    <location>
        <begin position="9"/>
        <end position="126"/>
    </location>
</feature>
<dbReference type="InterPro" id="IPR037523">
    <property type="entry name" value="VOC_core"/>
</dbReference>
<dbReference type="KEGG" id="far:ABE41_016570"/>
<sequence length="285" mass="31917">MKPIHKDTHIGNVTLKVRDLEKLIRFYTETIGLKVLTRSDSAAQLTADGIKPLLTLEGNPKLEQRPVRSAGLYHLALLVPTRKDLANVLQHFIKTDTRLAGASNHKFSEAIYLQDPENNGIEVYRDVDRKDWVRDEKGKLPAVSEPLDVHGLLDEADNKMWNGLPEKTVMGHVHLNVTNIPEAEEFYVNVLGFEEQTRMANHALFISAGGYHHHIALNIWNGPNAIPSPIDAVGLLHYEIVVANDEVLETLKQSLQHQNIAFTAESNRIYVKDPAGNGIIIKIVM</sequence>
<dbReference type="Pfam" id="PF00903">
    <property type="entry name" value="Glyoxalase"/>
    <property type="match status" value="2"/>
</dbReference>
<dbReference type="EMBL" id="CP016761">
    <property type="protein sequence ID" value="ANX13626.1"/>
    <property type="molecule type" value="Genomic_DNA"/>
</dbReference>
<dbReference type="RefSeq" id="WP_066292705.1">
    <property type="nucleotide sequence ID" value="NZ_CP016761.1"/>
</dbReference>
<dbReference type="OrthoDB" id="9792626at2"/>
<organism evidence="2 3">
    <name type="scientific">Fictibacillus arsenicus</name>
    <dbReference type="NCBI Taxonomy" id="255247"/>
    <lineage>
        <taxon>Bacteria</taxon>
        <taxon>Bacillati</taxon>
        <taxon>Bacillota</taxon>
        <taxon>Bacilli</taxon>
        <taxon>Bacillales</taxon>
        <taxon>Fictibacillaceae</taxon>
        <taxon>Fictibacillus</taxon>
    </lineage>
</organism>
<dbReference type="PANTHER" id="PTHR43279">
    <property type="entry name" value="CATECHOL-2,3-DIOXYGENASE"/>
    <property type="match status" value="1"/>
</dbReference>
<dbReference type="InterPro" id="IPR004360">
    <property type="entry name" value="Glyas_Fos-R_dOase_dom"/>
</dbReference>
<name>A0A1B1Z8A3_9BACL</name>
<dbReference type="Gene3D" id="3.10.180.10">
    <property type="entry name" value="2,3-Dihydroxybiphenyl 1,2-Dioxygenase, domain 1"/>
    <property type="match status" value="2"/>
</dbReference>
<keyword evidence="3" id="KW-1185">Reference proteome</keyword>
<dbReference type="SUPFAM" id="SSF54593">
    <property type="entry name" value="Glyoxalase/Bleomycin resistance protein/Dihydroxybiphenyl dioxygenase"/>
    <property type="match status" value="2"/>
</dbReference>
<dbReference type="Proteomes" id="UP000077412">
    <property type="component" value="Chromosome"/>
</dbReference>
<dbReference type="InterPro" id="IPR029068">
    <property type="entry name" value="Glyas_Bleomycin-R_OHBP_Dase"/>
</dbReference>
<dbReference type="AlphaFoldDB" id="A0A1B1Z8A3"/>
<proteinExistence type="predicted"/>
<gene>
    <name evidence="2" type="ORF">ABE41_016570</name>
</gene>
<accession>A0A1B1Z8A3</accession>
<dbReference type="CDD" id="cd16359">
    <property type="entry name" value="VOC_BsCatE_like_C"/>
    <property type="match status" value="1"/>
</dbReference>
<protein>
    <recommendedName>
        <fullName evidence="1">VOC domain-containing protein</fullName>
    </recommendedName>
</protein>
<dbReference type="STRING" id="255247.ABE41_016570"/>
<dbReference type="PROSITE" id="PS51819">
    <property type="entry name" value="VOC"/>
    <property type="match status" value="1"/>
</dbReference>
<evidence type="ECO:0000313" key="2">
    <source>
        <dbReference type="EMBL" id="ANX13626.1"/>
    </source>
</evidence>
<reference evidence="2 3" key="1">
    <citation type="submission" date="2016-08" db="EMBL/GenBank/DDBJ databases">
        <title>Complete genome sequence of Fictibacillus arsenicus G25-54, a strain with toxicity to nematodes and a potential arsenic-resistance activity.</title>
        <authorList>
            <person name="Zheng Z."/>
        </authorList>
    </citation>
    <scope>NUCLEOTIDE SEQUENCE [LARGE SCALE GENOMIC DNA]</scope>
    <source>
        <strain evidence="2 3">G25-54</strain>
    </source>
</reference>
<evidence type="ECO:0000259" key="1">
    <source>
        <dbReference type="PROSITE" id="PS51819"/>
    </source>
</evidence>
<evidence type="ECO:0000313" key="3">
    <source>
        <dbReference type="Proteomes" id="UP000077412"/>
    </source>
</evidence>
<dbReference type="PANTHER" id="PTHR43279:SF1">
    <property type="entry name" value="CATECHOL-2,3-DIOXYGENASE"/>
    <property type="match status" value="1"/>
</dbReference>